<proteinExistence type="predicted"/>
<evidence type="ECO:0000313" key="1">
    <source>
        <dbReference type="EMBL" id="CAG9332990.1"/>
    </source>
</evidence>
<protein>
    <submittedName>
        <fullName evidence="1">Uncharacterized protein</fullName>
    </submittedName>
</protein>
<reference evidence="1" key="1">
    <citation type="submission" date="2021-09" db="EMBL/GenBank/DDBJ databases">
        <authorList>
            <consortium name="AG Swart"/>
            <person name="Singh M."/>
            <person name="Singh A."/>
            <person name="Seah K."/>
            <person name="Emmerich C."/>
        </authorList>
    </citation>
    <scope>NUCLEOTIDE SEQUENCE</scope>
    <source>
        <strain evidence="1">ATCC30299</strain>
    </source>
</reference>
<evidence type="ECO:0000313" key="2">
    <source>
        <dbReference type="Proteomes" id="UP001162131"/>
    </source>
</evidence>
<dbReference type="Proteomes" id="UP001162131">
    <property type="component" value="Unassembled WGS sequence"/>
</dbReference>
<dbReference type="AlphaFoldDB" id="A0AAU9K0B2"/>
<name>A0AAU9K0B2_9CILI</name>
<sequence>MEIQVKFGTRGINSKSLPLMKNNIKRSESLKKNICPLYTPDPKKSKNDFMIEIPSVVMDRESFSAEDKELKRLQEIDKISKSAIICSERFKKPKNSFISQHYHKFRSKIKSKPDLSKILNLLNTPKNDIIVNKGKLESSKNSFLSFLKTLNSNPNTTKSALPSPCRGFRLSVDRKCSPSILRII</sequence>
<organism evidence="1 2">
    <name type="scientific">Blepharisma stoltei</name>
    <dbReference type="NCBI Taxonomy" id="1481888"/>
    <lineage>
        <taxon>Eukaryota</taxon>
        <taxon>Sar</taxon>
        <taxon>Alveolata</taxon>
        <taxon>Ciliophora</taxon>
        <taxon>Postciliodesmatophora</taxon>
        <taxon>Heterotrichea</taxon>
        <taxon>Heterotrichida</taxon>
        <taxon>Blepharismidae</taxon>
        <taxon>Blepharisma</taxon>
    </lineage>
</organism>
<keyword evidence="2" id="KW-1185">Reference proteome</keyword>
<dbReference type="EMBL" id="CAJZBQ010000056">
    <property type="protein sequence ID" value="CAG9332990.1"/>
    <property type="molecule type" value="Genomic_DNA"/>
</dbReference>
<accession>A0AAU9K0B2</accession>
<comment type="caution">
    <text evidence="1">The sequence shown here is derived from an EMBL/GenBank/DDBJ whole genome shotgun (WGS) entry which is preliminary data.</text>
</comment>
<gene>
    <name evidence="1" type="ORF">BSTOLATCC_MIC57811</name>
</gene>